<feature type="region of interest" description="Disordered" evidence="1">
    <location>
        <begin position="110"/>
        <end position="135"/>
    </location>
</feature>
<evidence type="ECO:0000313" key="3">
    <source>
        <dbReference type="Proteomes" id="UP001141806"/>
    </source>
</evidence>
<evidence type="ECO:0000256" key="1">
    <source>
        <dbReference type="SAM" id="MobiDB-lite"/>
    </source>
</evidence>
<name>A0A9Q0HDN7_9MAGN</name>
<sequence length="135" mass="14804">MLQSSKCNTSPRRNLIQFVGRLLPSPKRNTSAVDEGIPFGPRQLFTDTSRPFPTSIYKHRKPSLEAFITIKTSNCTLTELLDLDSLLQNGSDDDDDDLHGMPHRTLAEIISESDSSSSPSSSSSFNNAVFLSNSG</sequence>
<keyword evidence="3" id="KW-1185">Reference proteome</keyword>
<comment type="caution">
    <text evidence="2">The sequence shown here is derived from an EMBL/GenBank/DDBJ whole genome shotgun (WGS) entry which is preliminary data.</text>
</comment>
<dbReference type="Proteomes" id="UP001141806">
    <property type="component" value="Unassembled WGS sequence"/>
</dbReference>
<accession>A0A9Q0HDN7</accession>
<dbReference type="EMBL" id="JAMYWD010000008">
    <property type="protein sequence ID" value="KAJ4963885.1"/>
    <property type="molecule type" value="Genomic_DNA"/>
</dbReference>
<feature type="compositionally biased region" description="Polar residues" evidence="1">
    <location>
        <begin position="125"/>
        <end position="135"/>
    </location>
</feature>
<protein>
    <submittedName>
        <fullName evidence="2">Uncharacterized protein</fullName>
    </submittedName>
</protein>
<dbReference type="AlphaFoldDB" id="A0A9Q0HDN7"/>
<organism evidence="2 3">
    <name type="scientific">Protea cynaroides</name>
    <dbReference type="NCBI Taxonomy" id="273540"/>
    <lineage>
        <taxon>Eukaryota</taxon>
        <taxon>Viridiplantae</taxon>
        <taxon>Streptophyta</taxon>
        <taxon>Embryophyta</taxon>
        <taxon>Tracheophyta</taxon>
        <taxon>Spermatophyta</taxon>
        <taxon>Magnoliopsida</taxon>
        <taxon>Proteales</taxon>
        <taxon>Proteaceae</taxon>
        <taxon>Protea</taxon>
    </lineage>
</organism>
<proteinExistence type="predicted"/>
<reference evidence="2" key="1">
    <citation type="journal article" date="2023" name="Plant J.">
        <title>The genome of the king protea, Protea cynaroides.</title>
        <authorList>
            <person name="Chang J."/>
            <person name="Duong T.A."/>
            <person name="Schoeman C."/>
            <person name="Ma X."/>
            <person name="Roodt D."/>
            <person name="Barker N."/>
            <person name="Li Z."/>
            <person name="Van de Peer Y."/>
            <person name="Mizrachi E."/>
        </authorList>
    </citation>
    <scope>NUCLEOTIDE SEQUENCE</scope>
    <source>
        <tissue evidence="2">Young leaves</tissue>
    </source>
</reference>
<feature type="compositionally biased region" description="Low complexity" evidence="1">
    <location>
        <begin position="112"/>
        <end position="124"/>
    </location>
</feature>
<gene>
    <name evidence="2" type="ORF">NE237_023824</name>
</gene>
<evidence type="ECO:0000313" key="2">
    <source>
        <dbReference type="EMBL" id="KAJ4963885.1"/>
    </source>
</evidence>